<dbReference type="Proteomes" id="UP001367508">
    <property type="component" value="Unassembled WGS sequence"/>
</dbReference>
<accession>A0AAN9K3T9</accession>
<keyword evidence="3" id="KW-1185">Reference proteome</keyword>
<organism evidence="2 3">
    <name type="scientific">Canavalia gladiata</name>
    <name type="common">Sword bean</name>
    <name type="synonym">Dolichos gladiatus</name>
    <dbReference type="NCBI Taxonomy" id="3824"/>
    <lineage>
        <taxon>Eukaryota</taxon>
        <taxon>Viridiplantae</taxon>
        <taxon>Streptophyta</taxon>
        <taxon>Embryophyta</taxon>
        <taxon>Tracheophyta</taxon>
        <taxon>Spermatophyta</taxon>
        <taxon>Magnoliopsida</taxon>
        <taxon>eudicotyledons</taxon>
        <taxon>Gunneridae</taxon>
        <taxon>Pentapetalae</taxon>
        <taxon>rosids</taxon>
        <taxon>fabids</taxon>
        <taxon>Fabales</taxon>
        <taxon>Fabaceae</taxon>
        <taxon>Papilionoideae</taxon>
        <taxon>50 kb inversion clade</taxon>
        <taxon>NPAAA clade</taxon>
        <taxon>indigoferoid/millettioid clade</taxon>
        <taxon>Phaseoleae</taxon>
        <taxon>Canavalia</taxon>
    </lineage>
</organism>
<reference evidence="2 3" key="1">
    <citation type="submission" date="2024-01" db="EMBL/GenBank/DDBJ databases">
        <title>The genomes of 5 underutilized Papilionoideae crops provide insights into root nodulation and disease resistanc.</title>
        <authorList>
            <person name="Jiang F."/>
        </authorList>
    </citation>
    <scope>NUCLEOTIDE SEQUENCE [LARGE SCALE GENOMIC DNA]</scope>
    <source>
        <strain evidence="2">LVBAO_FW01</strain>
        <tissue evidence="2">Leaves</tissue>
    </source>
</reference>
<feature type="region of interest" description="Disordered" evidence="1">
    <location>
        <begin position="90"/>
        <end position="111"/>
    </location>
</feature>
<evidence type="ECO:0000256" key="1">
    <source>
        <dbReference type="SAM" id="MobiDB-lite"/>
    </source>
</evidence>
<feature type="region of interest" description="Disordered" evidence="1">
    <location>
        <begin position="45"/>
        <end position="74"/>
    </location>
</feature>
<dbReference type="EMBL" id="JAYMYQ010000010">
    <property type="protein sequence ID" value="KAK7308679.1"/>
    <property type="molecule type" value="Genomic_DNA"/>
</dbReference>
<sequence length="111" mass="12701">MKMMKVSFPKPDAPQDEYEKRFAPFFFRATSRLLPSFSELVAHSQRCDPLARRHRHSRTGDQPLQSPPQTTNHRNIQSLSHAFSPLTTAEIQPPSSLTHNHHSPTAMQFPV</sequence>
<comment type="caution">
    <text evidence="2">The sequence shown here is derived from an EMBL/GenBank/DDBJ whole genome shotgun (WGS) entry which is preliminary data.</text>
</comment>
<name>A0AAN9K3T9_CANGL</name>
<gene>
    <name evidence="2" type="ORF">VNO77_42299</name>
</gene>
<proteinExistence type="predicted"/>
<dbReference type="AlphaFoldDB" id="A0AAN9K3T9"/>
<evidence type="ECO:0000313" key="2">
    <source>
        <dbReference type="EMBL" id="KAK7308679.1"/>
    </source>
</evidence>
<evidence type="ECO:0000313" key="3">
    <source>
        <dbReference type="Proteomes" id="UP001367508"/>
    </source>
</evidence>
<protein>
    <submittedName>
        <fullName evidence="2">Uncharacterized protein</fullName>
    </submittedName>
</protein>
<feature type="compositionally biased region" description="Polar residues" evidence="1">
    <location>
        <begin position="60"/>
        <end position="74"/>
    </location>
</feature>